<evidence type="ECO:0000313" key="8">
    <source>
        <dbReference type="EMBL" id="RAL08513.1"/>
    </source>
</evidence>
<name>A0A395HM64_ASPHC</name>
<dbReference type="VEuPathDB" id="FungiDB:BO97DRAFT_473011"/>
<evidence type="ECO:0000259" key="7">
    <source>
        <dbReference type="Pfam" id="PF20684"/>
    </source>
</evidence>
<evidence type="ECO:0000256" key="3">
    <source>
        <dbReference type="ARBA" id="ARBA00022989"/>
    </source>
</evidence>
<feature type="transmembrane region" description="Helical" evidence="6">
    <location>
        <begin position="246"/>
        <end position="272"/>
    </location>
</feature>
<feature type="transmembrane region" description="Helical" evidence="6">
    <location>
        <begin position="96"/>
        <end position="115"/>
    </location>
</feature>
<dbReference type="InterPro" id="IPR052337">
    <property type="entry name" value="SAT4-like"/>
</dbReference>
<evidence type="ECO:0000313" key="9">
    <source>
        <dbReference type="Proteomes" id="UP000248961"/>
    </source>
</evidence>
<feature type="transmembrane region" description="Helical" evidence="6">
    <location>
        <begin position="20"/>
        <end position="39"/>
    </location>
</feature>
<evidence type="ECO:0000256" key="5">
    <source>
        <dbReference type="ARBA" id="ARBA00038359"/>
    </source>
</evidence>
<feature type="transmembrane region" description="Helical" evidence="6">
    <location>
        <begin position="215"/>
        <end position="234"/>
    </location>
</feature>
<dbReference type="EMBL" id="KZ824313">
    <property type="protein sequence ID" value="RAL08513.1"/>
    <property type="molecule type" value="Genomic_DNA"/>
</dbReference>
<dbReference type="InterPro" id="IPR049326">
    <property type="entry name" value="Rhodopsin_dom_fungi"/>
</dbReference>
<reference evidence="8 9" key="1">
    <citation type="submission" date="2018-02" db="EMBL/GenBank/DDBJ databases">
        <title>The genomes of Aspergillus section Nigri reveals drivers in fungal speciation.</title>
        <authorList>
            <consortium name="DOE Joint Genome Institute"/>
            <person name="Vesth T.C."/>
            <person name="Nybo J."/>
            <person name="Theobald S."/>
            <person name="Brandl J."/>
            <person name="Frisvad J.C."/>
            <person name="Nielsen K.F."/>
            <person name="Lyhne E.K."/>
            <person name="Kogle M.E."/>
            <person name="Kuo A."/>
            <person name="Riley R."/>
            <person name="Clum A."/>
            <person name="Nolan M."/>
            <person name="Lipzen A."/>
            <person name="Salamov A."/>
            <person name="Henrissat B."/>
            <person name="Wiebenga A."/>
            <person name="De vries R.P."/>
            <person name="Grigoriev I.V."/>
            <person name="Mortensen U.H."/>
            <person name="Andersen M.R."/>
            <person name="Baker S.E."/>
        </authorList>
    </citation>
    <scope>NUCLEOTIDE SEQUENCE [LARGE SCALE GENOMIC DNA]</scope>
    <source>
        <strain evidence="8 9">CBS 101889</strain>
    </source>
</reference>
<feature type="transmembrane region" description="Helical" evidence="6">
    <location>
        <begin position="136"/>
        <end position="159"/>
    </location>
</feature>
<gene>
    <name evidence="8" type="ORF">BO97DRAFT_473011</name>
</gene>
<evidence type="ECO:0000256" key="2">
    <source>
        <dbReference type="ARBA" id="ARBA00022692"/>
    </source>
</evidence>
<dbReference type="PANTHER" id="PTHR33048">
    <property type="entry name" value="PTH11-LIKE INTEGRAL MEMBRANE PROTEIN (AFU_ORTHOLOGUE AFUA_5G11245)"/>
    <property type="match status" value="1"/>
</dbReference>
<dbReference type="GeneID" id="37204491"/>
<feature type="transmembrane region" description="Helical" evidence="6">
    <location>
        <begin position="51"/>
        <end position="70"/>
    </location>
</feature>
<evidence type="ECO:0000256" key="1">
    <source>
        <dbReference type="ARBA" id="ARBA00004141"/>
    </source>
</evidence>
<organism evidence="8 9">
    <name type="scientific">Aspergillus homomorphus (strain CBS 101889)</name>
    <dbReference type="NCBI Taxonomy" id="1450537"/>
    <lineage>
        <taxon>Eukaryota</taxon>
        <taxon>Fungi</taxon>
        <taxon>Dikarya</taxon>
        <taxon>Ascomycota</taxon>
        <taxon>Pezizomycotina</taxon>
        <taxon>Eurotiomycetes</taxon>
        <taxon>Eurotiomycetidae</taxon>
        <taxon>Eurotiales</taxon>
        <taxon>Aspergillaceae</taxon>
        <taxon>Aspergillus</taxon>
        <taxon>Aspergillus subgen. Circumdati</taxon>
    </lineage>
</organism>
<dbReference type="OrthoDB" id="5329176at2759"/>
<keyword evidence="2 6" id="KW-0812">Transmembrane</keyword>
<dbReference type="STRING" id="1450537.A0A395HM64"/>
<comment type="similarity">
    <text evidence="5">Belongs to the SAT4 family.</text>
</comment>
<dbReference type="AlphaFoldDB" id="A0A395HM64"/>
<feature type="transmembrane region" description="Helical" evidence="6">
    <location>
        <begin position="179"/>
        <end position="203"/>
    </location>
</feature>
<evidence type="ECO:0000256" key="4">
    <source>
        <dbReference type="ARBA" id="ARBA00023136"/>
    </source>
</evidence>
<protein>
    <recommendedName>
        <fullName evidence="7">Rhodopsin domain-containing protein</fullName>
    </recommendedName>
</protein>
<comment type="subcellular location">
    <subcellularLocation>
        <location evidence="1">Membrane</location>
        <topology evidence="1">Multi-pass membrane protein</topology>
    </subcellularLocation>
</comment>
<sequence>MADTTSTQYSTEYLNETQQPMLIAVTTVFVVLETVSLALRFVSKRIGGIHLGWDDALMVLGYVFCMGLNASCYDDTIRGGLGLHKAQVELTDPSKLIIWGHYIIVVPLVYFQGVNPPKLAIIYLYLHIFTSKRTRMLCYVVAAILVGNWLGTTVAGFLACRPLSYFWTHQGQCFNINAFFRWSGLANIITDCIMLVLPMPMVWQLQASLRLKSGIMLTFLLGSVGLFSSIFRFYEFFVTNAEVDETWSGTTFVIWCVIEAGVYQIAACFPSYRPLVKFIGRRVLKMTTRDSTADHSSVQKPSRALERKQFRSLTGEVTAADEEDGVGLVTLGNYRADIEPGTIMVDRKFSVS</sequence>
<keyword evidence="3 6" id="KW-1133">Transmembrane helix</keyword>
<dbReference type="PANTHER" id="PTHR33048:SF156">
    <property type="entry name" value="INTEGRAL MEMBRANE PROTEIN"/>
    <property type="match status" value="1"/>
</dbReference>
<dbReference type="Proteomes" id="UP000248961">
    <property type="component" value="Unassembled WGS sequence"/>
</dbReference>
<keyword evidence="9" id="KW-1185">Reference proteome</keyword>
<dbReference type="Pfam" id="PF20684">
    <property type="entry name" value="Fung_rhodopsin"/>
    <property type="match status" value="1"/>
</dbReference>
<keyword evidence="4 6" id="KW-0472">Membrane</keyword>
<proteinExistence type="inferred from homology"/>
<accession>A0A395HM64</accession>
<dbReference type="GO" id="GO:0016020">
    <property type="term" value="C:membrane"/>
    <property type="evidence" value="ECO:0007669"/>
    <property type="project" value="UniProtKB-SubCell"/>
</dbReference>
<dbReference type="RefSeq" id="XP_025547667.1">
    <property type="nucleotide sequence ID" value="XM_025700202.1"/>
</dbReference>
<feature type="domain" description="Rhodopsin" evidence="7">
    <location>
        <begin position="39"/>
        <end position="277"/>
    </location>
</feature>
<evidence type="ECO:0000256" key="6">
    <source>
        <dbReference type="SAM" id="Phobius"/>
    </source>
</evidence>